<feature type="domain" description="Rhodanese" evidence="4">
    <location>
        <begin position="187"/>
        <end position="311"/>
    </location>
</feature>
<protein>
    <submittedName>
        <fullName evidence="5">Thiosulfate sulfurtransferase, rhodanese</fullName>
        <ecNumber evidence="5">2.8.1.1</ecNumber>
    </submittedName>
</protein>
<dbReference type="CDD" id="cd01448">
    <property type="entry name" value="TST_Repeat_1"/>
    <property type="match status" value="1"/>
</dbReference>
<reference evidence="6" key="1">
    <citation type="submission" date="2017-02" db="EMBL/GenBank/DDBJ databases">
        <authorList>
            <person name="Dridi B."/>
        </authorList>
    </citation>
    <scope>NUCLEOTIDE SEQUENCE [LARGE SCALE GENOMIC DNA]</scope>
    <source>
        <strain evidence="6">B Co 03.10</strain>
    </source>
</reference>
<dbReference type="PROSITE" id="PS50206">
    <property type="entry name" value="RHODANESE_3"/>
    <property type="match status" value="2"/>
</dbReference>
<sequence>MTDTRSSVLITVDELAGMLRADATPAPVLLDVRWTLTQPDGREDFASGHIPGARYVALDTELSDHSSDDPTRGRHPLPSADRFEATVRSWGVRAGTPVVVYDDVAGQGAARAWWMLRWAGHSDVRVLDGGWSAWRAADLPEETGLPQEADPAAASDSAGTSGAGGLFVIRPGSMPSLTADEAEALAGSGSGVLLDARAPERFEGRTEPLDPQAGHIPGALNAPAGGNTADGRFRSPAELAEYYRAVGGPSVAGTPDVTNPDGPAPPTIGAYCGSGVSASHTVLALASIGVEAALFPGSWSAWSNDTARPVATGTADDETVHPPQK</sequence>
<feature type="domain" description="Rhodanese" evidence="4">
    <location>
        <begin position="23"/>
        <end position="143"/>
    </location>
</feature>
<dbReference type="Pfam" id="PF00581">
    <property type="entry name" value="Rhodanese"/>
    <property type="match status" value="2"/>
</dbReference>
<dbReference type="CDD" id="cd01449">
    <property type="entry name" value="TST_Repeat_2"/>
    <property type="match status" value="1"/>
</dbReference>
<dbReference type="InterPro" id="IPR001307">
    <property type="entry name" value="Thiosulphate_STrfase_CS"/>
</dbReference>
<evidence type="ECO:0000313" key="5">
    <source>
        <dbReference type="EMBL" id="SLM94437.1"/>
    </source>
</evidence>
<dbReference type="InterPro" id="IPR036873">
    <property type="entry name" value="Rhodanese-like_dom_sf"/>
</dbReference>
<dbReference type="Proteomes" id="UP000196581">
    <property type="component" value="Unassembled WGS sequence"/>
</dbReference>
<evidence type="ECO:0000256" key="3">
    <source>
        <dbReference type="SAM" id="MobiDB-lite"/>
    </source>
</evidence>
<evidence type="ECO:0000313" key="6">
    <source>
        <dbReference type="Proteomes" id="UP000196581"/>
    </source>
</evidence>
<proteinExistence type="predicted"/>
<dbReference type="PANTHER" id="PTHR11364:SF27">
    <property type="entry name" value="SULFURTRANSFERASE"/>
    <property type="match status" value="1"/>
</dbReference>
<accession>A0A1X6X5U7</accession>
<gene>
    <name evidence="5" type="ORF">FM105_04120</name>
</gene>
<dbReference type="EMBL" id="FWFF01000005">
    <property type="protein sequence ID" value="SLM94437.1"/>
    <property type="molecule type" value="Genomic_DNA"/>
</dbReference>
<evidence type="ECO:0000256" key="1">
    <source>
        <dbReference type="ARBA" id="ARBA00022679"/>
    </source>
</evidence>
<dbReference type="Gene3D" id="3.40.250.10">
    <property type="entry name" value="Rhodanese-like domain"/>
    <property type="match status" value="2"/>
</dbReference>
<dbReference type="PROSITE" id="PS00380">
    <property type="entry name" value="RHODANESE_1"/>
    <property type="match status" value="1"/>
</dbReference>
<feature type="region of interest" description="Disordered" evidence="3">
    <location>
        <begin position="301"/>
        <end position="325"/>
    </location>
</feature>
<dbReference type="InterPro" id="IPR045078">
    <property type="entry name" value="TST/MPST-like"/>
</dbReference>
<dbReference type="EC" id="2.8.1.1" evidence="5"/>
<dbReference type="RefSeq" id="WP_087005184.1">
    <property type="nucleotide sequence ID" value="NZ_FWFF01000005.1"/>
</dbReference>
<evidence type="ECO:0000256" key="2">
    <source>
        <dbReference type="ARBA" id="ARBA00022737"/>
    </source>
</evidence>
<keyword evidence="2" id="KW-0677">Repeat</keyword>
<dbReference type="InterPro" id="IPR001763">
    <property type="entry name" value="Rhodanese-like_dom"/>
</dbReference>
<dbReference type="SMART" id="SM00450">
    <property type="entry name" value="RHOD"/>
    <property type="match status" value="2"/>
</dbReference>
<organism evidence="5 6">
    <name type="scientific">Brevibacterium yomogidense</name>
    <dbReference type="NCBI Taxonomy" id="946573"/>
    <lineage>
        <taxon>Bacteria</taxon>
        <taxon>Bacillati</taxon>
        <taxon>Actinomycetota</taxon>
        <taxon>Actinomycetes</taxon>
        <taxon>Micrococcales</taxon>
        <taxon>Brevibacteriaceae</taxon>
        <taxon>Brevibacterium</taxon>
    </lineage>
</organism>
<dbReference type="GO" id="GO:0004792">
    <property type="term" value="F:thiosulfate-cyanide sulfurtransferase activity"/>
    <property type="evidence" value="ECO:0007669"/>
    <property type="project" value="UniProtKB-EC"/>
</dbReference>
<dbReference type="PANTHER" id="PTHR11364">
    <property type="entry name" value="THIOSULFATE SULFERTANSFERASE"/>
    <property type="match status" value="1"/>
</dbReference>
<keyword evidence="1 5" id="KW-0808">Transferase</keyword>
<evidence type="ECO:0000259" key="4">
    <source>
        <dbReference type="PROSITE" id="PS50206"/>
    </source>
</evidence>
<dbReference type="SUPFAM" id="SSF52821">
    <property type="entry name" value="Rhodanese/Cell cycle control phosphatase"/>
    <property type="match status" value="2"/>
</dbReference>
<keyword evidence="6" id="KW-1185">Reference proteome</keyword>
<name>A0A1X6X5U7_9MICO</name>
<dbReference type="AlphaFoldDB" id="A0A1X6X5U7"/>